<gene>
    <name evidence="2" type="ORF">EYF80_048401</name>
</gene>
<evidence type="ECO:0000256" key="1">
    <source>
        <dbReference type="SAM" id="MobiDB-lite"/>
    </source>
</evidence>
<feature type="compositionally biased region" description="Low complexity" evidence="1">
    <location>
        <begin position="73"/>
        <end position="103"/>
    </location>
</feature>
<protein>
    <submittedName>
        <fullName evidence="2">Uncharacterized protein</fullName>
    </submittedName>
</protein>
<organism evidence="2 3">
    <name type="scientific">Liparis tanakae</name>
    <name type="common">Tanaka's snailfish</name>
    <dbReference type="NCBI Taxonomy" id="230148"/>
    <lineage>
        <taxon>Eukaryota</taxon>
        <taxon>Metazoa</taxon>
        <taxon>Chordata</taxon>
        <taxon>Craniata</taxon>
        <taxon>Vertebrata</taxon>
        <taxon>Euteleostomi</taxon>
        <taxon>Actinopterygii</taxon>
        <taxon>Neopterygii</taxon>
        <taxon>Teleostei</taxon>
        <taxon>Neoteleostei</taxon>
        <taxon>Acanthomorphata</taxon>
        <taxon>Eupercaria</taxon>
        <taxon>Perciformes</taxon>
        <taxon>Cottioidei</taxon>
        <taxon>Cottales</taxon>
        <taxon>Liparidae</taxon>
        <taxon>Liparis</taxon>
    </lineage>
</organism>
<name>A0A4Z2FJW6_9TELE</name>
<keyword evidence="3" id="KW-1185">Reference proteome</keyword>
<comment type="caution">
    <text evidence="2">The sequence shown here is derived from an EMBL/GenBank/DDBJ whole genome shotgun (WGS) entry which is preliminary data.</text>
</comment>
<evidence type="ECO:0000313" key="3">
    <source>
        <dbReference type="Proteomes" id="UP000314294"/>
    </source>
</evidence>
<evidence type="ECO:0000313" key="2">
    <source>
        <dbReference type="EMBL" id="TNN41439.1"/>
    </source>
</evidence>
<dbReference type="Proteomes" id="UP000314294">
    <property type="component" value="Unassembled WGS sequence"/>
</dbReference>
<sequence>MRCVNSSLRDWTAELSSFRLITSLEEEQTHQEEELIEAGSESVALASHSCSVNSSVNSSLLTGVALRPLSSISSSDRSLMVSVKPSSSSSSSSSPSFSTTPSSCFWQTAEGGGPAVTDSSVRLPGTSSSEFTSLTLRLSSD</sequence>
<proteinExistence type="predicted"/>
<dbReference type="AlphaFoldDB" id="A0A4Z2FJW6"/>
<feature type="region of interest" description="Disordered" evidence="1">
    <location>
        <begin position="73"/>
        <end position="127"/>
    </location>
</feature>
<reference evidence="2 3" key="1">
    <citation type="submission" date="2019-03" db="EMBL/GenBank/DDBJ databases">
        <title>First draft genome of Liparis tanakae, snailfish: a comprehensive survey of snailfish specific genes.</title>
        <authorList>
            <person name="Kim W."/>
            <person name="Song I."/>
            <person name="Jeong J.-H."/>
            <person name="Kim D."/>
            <person name="Kim S."/>
            <person name="Ryu S."/>
            <person name="Song J.Y."/>
            <person name="Lee S.K."/>
        </authorList>
    </citation>
    <scope>NUCLEOTIDE SEQUENCE [LARGE SCALE GENOMIC DNA]</scope>
    <source>
        <tissue evidence="2">Muscle</tissue>
    </source>
</reference>
<dbReference type="EMBL" id="SRLO01001108">
    <property type="protein sequence ID" value="TNN41439.1"/>
    <property type="molecule type" value="Genomic_DNA"/>
</dbReference>
<accession>A0A4Z2FJW6</accession>
<feature type="compositionally biased region" description="Polar residues" evidence="1">
    <location>
        <begin position="117"/>
        <end position="127"/>
    </location>
</feature>